<dbReference type="PANTHER" id="PTHR11361">
    <property type="entry name" value="DNA MISMATCH REPAIR PROTEIN MUTS FAMILY MEMBER"/>
    <property type="match status" value="1"/>
</dbReference>
<dbReference type="InterPro" id="IPR027417">
    <property type="entry name" value="P-loop_NTPase"/>
</dbReference>
<gene>
    <name evidence="9 12" type="primary">mutS</name>
    <name evidence="12" type="ORF">CYJ28_09665</name>
</gene>
<dbReference type="Proteomes" id="UP000234239">
    <property type="component" value="Unassembled WGS sequence"/>
</dbReference>
<dbReference type="OrthoDB" id="9802448at2"/>
<dbReference type="Gene3D" id="3.40.1170.10">
    <property type="entry name" value="DNA repair protein MutS, domain I"/>
    <property type="match status" value="1"/>
</dbReference>
<comment type="function">
    <text evidence="8 9">This protein is involved in the repair of mismatches in DNA. It is possible that it carries out the mismatch recognition step. This protein has a weak ATPase activity.</text>
</comment>
<dbReference type="InterPro" id="IPR007861">
    <property type="entry name" value="DNA_mismatch_repair_MutS_clamp"/>
</dbReference>
<keyword evidence="3 9" id="KW-0547">Nucleotide-binding</keyword>
<dbReference type="Pfam" id="PF05188">
    <property type="entry name" value="MutS_II"/>
    <property type="match status" value="1"/>
</dbReference>
<comment type="similarity">
    <text evidence="1 9 10">Belongs to the DNA mismatch repair MutS family.</text>
</comment>
<dbReference type="Gene3D" id="3.40.50.300">
    <property type="entry name" value="P-loop containing nucleotide triphosphate hydrolases"/>
    <property type="match status" value="1"/>
</dbReference>
<name>A0A2I1MK19_9LACT</name>
<dbReference type="PIRSF" id="PIRSF037677">
    <property type="entry name" value="DNA_mis_repair_Msh6"/>
    <property type="match status" value="1"/>
</dbReference>
<dbReference type="FunFam" id="3.40.1170.10:FF:000001">
    <property type="entry name" value="DNA mismatch repair protein MutS"/>
    <property type="match status" value="1"/>
</dbReference>
<dbReference type="SMART" id="SM00533">
    <property type="entry name" value="MUTSd"/>
    <property type="match status" value="1"/>
</dbReference>
<dbReference type="GO" id="GO:0003684">
    <property type="term" value="F:damaged DNA binding"/>
    <property type="evidence" value="ECO:0007669"/>
    <property type="project" value="UniProtKB-UniRule"/>
</dbReference>
<dbReference type="InterPro" id="IPR016151">
    <property type="entry name" value="DNA_mismatch_repair_MutS_N"/>
</dbReference>
<keyword evidence="4 9" id="KW-0227">DNA damage</keyword>
<evidence type="ECO:0000259" key="11">
    <source>
        <dbReference type="PROSITE" id="PS00486"/>
    </source>
</evidence>
<dbReference type="InterPro" id="IPR017261">
    <property type="entry name" value="DNA_mismatch_repair_MutS/MSH"/>
</dbReference>
<evidence type="ECO:0000256" key="2">
    <source>
        <dbReference type="ARBA" id="ARBA00021982"/>
    </source>
</evidence>
<evidence type="ECO:0000256" key="1">
    <source>
        <dbReference type="ARBA" id="ARBA00006271"/>
    </source>
</evidence>
<dbReference type="Gene3D" id="1.10.1420.10">
    <property type="match status" value="2"/>
</dbReference>
<dbReference type="HAMAP" id="MF_00096">
    <property type="entry name" value="MutS"/>
    <property type="match status" value="1"/>
</dbReference>
<dbReference type="InterPro" id="IPR007695">
    <property type="entry name" value="DNA_mismatch_repair_MutS-lik_N"/>
</dbReference>
<dbReference type="NCBIfam" id="NF003810">
    <property type="entry name" value="PRK05399.1"/>
    <property type="match status" value="1"/>
</dbReference>
<evidence type="ECO:0000256" key="4">
    <source>
        <dbReference type="ARBA" id="ARBA00022763"/>
    </source>
</evidence>
<evidence type="ECO:0000256" key="10">
    <source>
        <dbReference type="RuleBase" id="RU003756"/>
    </source>
</evidence>
<dbReference type="GO" id="GO:0030983">
    <property type="term" value="F:mismatched DNA binding"/>
    <property type="evidence" value="ECO:0007669"/>
    <property type="project" value="InterPro"/>
</dbReference>
<keyword evidence="6 9" id="KW-0238">DNA-binding</keyword>
<dbReference type="Pfam" id="PF00488">
    <property type="entry name" value="MutS_V"/>
    <property type="match status" value="1"/>
</dbReference>
<accession>A0A2I1MK19</accession>
<dbReference type="InterPro" id="IPR007860">
    <property type="entry name" value="DNA_mmatch_repair_MutS_con_dom"/>
</dbReference>
<dbReference type="SUPFAM" id="SSF52540">
    <property type="entry name" value="P-loop containing nucleoside triphosphate hydrolases"/>
    <property type="match status" value="1"/>
</dbReference>
<dbReference type="SUPFAM" id="SSF53150">
    <property type="entry name" value="DNA repair protein MutS, domain II"/>
    <property type="match status" value="1"/>
</dbReference>
<evidence type="ECO:0000313" key="13">
    <source>
        <dbReference type="Proteomes" id="UP000234239"/>
    </source>
</evidence>
<dbReference type="PANTHER" id="PTHR11361:SF34">
    <property type="entry name" value="DNA MISMATCH REPAIR PROTEIN MSH1, MITOCHONDRIAL"/>
    <property type="match status" value="1"/>
</dbReference>
<dbReference type="GO" id="GO:0005524">
    <property type="term" value="F:ATP binding"/>
    <property type="evidence" value="ECO:0007669"/>
    <property type="project" value="UniProtKB-UniRule"/>
</dbReference>
<keyword evidence="5 9" id="KW-0067">ATP-binding</keyword>
<dbReference type="InterPro" id="IPR007696">
    <property type="entry name" value="DNA_mismatch_repair_MutS_core"/>
</dbReference>
<dbReference type="SMART" id="SM00534">
    <property type="entry name" value="MUTSac"/>
    <property type="match status" value="1"/>
</dbReference>
<dbReference type="InterPro" id="IPR045076">
    <property type="entry name" value="MutS"/>
</dbReference>
<evidence type="ECO:0000313" key="12">
    <source>
        <dbReference type="EMBL" id="PKZ20476.1"/>
    </source>
</evidence>
<comment type="caution">
    <text evidence="12">The sequence shown here is derived from an EMBL/GenBank/DDBJ whole genome shotgun (WGS) entry which is preliminary data.</text>
</comment>
<evidence type="ECO:0000256" key="3">
    <source>
        <dbReference type="ARBA" id="ARBA00022741"/>
    </source>
</evidence>
<feature type="domain" description="DNA mismatch repair proteins mutS family" evidence="11">
    <location>
        <begin position="691"/>
        <end position="707"/>
    </location>
</feature>
<dbReference type="InterPro" id="IPR036187">
    <property type="entry name" value="DNA_mismatch_repair_MutS_sf"/>
</dbReference>
<dbReference type="GO" id="GO:0140664">
    <property type="term" value="F:ATP-dependent DNA damage sensor activity"/>
    <property type="evidence" value="ECO:0007669"/>
    <property type="project" value="InterPro"/>
</dbReference>
<dbReference type="Pfam" id="PF05192">
    <property type="entry name" value="MutS_III"/>
    <property type="match status" value="1"/>
</dbReference>
<dbReference type="EMBL" id="PKGY01000008">
    <property type="protein sequence ID" value="PKZ20476.1"/>
    <property type="molecule type" value="Genomic_DNA"/>
</dbReference>
<evidence type="ECO:0000256" key="7">
    <source>
        <dbReference type="ARBA" id="ARBA00023204"/>
    </source>
</evidence>
<feature type="binding site" evidence="9">
    <location>
        <begin position="617"/>
        <end position="624"/>
    </location>
    <ligand>
        <name>ATP</name>
        <dbReference type="ChEBI" id="CHEBI:30616"/>
    </ligand>
</feature>
<organism evidence="12 13">
    <name type="scientific">Aerococcus sanguinicola</name>
    <dbReference type="NCBI Taxonomy" id="119206"/>
    <lineage>
        <taxon>Bacteria</taxon>
        <taxon>Bacillati</taxon>
        <taxon>Bacillota</taxon>
        <taxon>Bacilli</taxon>
        <taxon>Lactobacillales</taxon>
        <taxon>Aerococcaceae</taxon>
        <taxon>Aerococcus</taxon>
    </lineage>
</organism>
<sequence length="863" mass="97716">MVQKTKKTPMMEQYEAMKAKYPDAFLFFRLGDFYELFNDDALKAAQLLEITLTSRNKNAENPIPMCGVPYHAAGDYIRQLIRLGYKVAIAEQMEDPKQAKGMVRREVIRLITPGTYLEEGSQQRNNYICSLLQSKSGYALAHSDLGTGELQVTQLTSLESLLTEFAQLQPSELVVETEPDEDFLDKLKRLADFTLSVYSPDPAAIEDQDQLLTAIEGADERAALTLLLAYVQATQFQMVDHWQEAEHYEVDHYLHLDHYAKRNLELTESIRTRQQANSLLAFLNQTRTAMGSRLLRQWLDRPLIIAADIERRQNCVADLMDQYFVRLEIQEQLKGVYDLERLVAKISMGSVNARELLQLKQSLAKVPAIVHNLQLLLAEDEDRQAHWQGVLESLTALPEVVDLIDRAIDPDANVQITEGDIIRDGFNDQLDHYRDAMRHGKAWIAKLQADERERTGIKSLKVGYNKVFGYYIEVTKANLHLLDDLEENNYERKQTLANAERYITPELKEMERTLLEAEDKSIDLEYQLFIQVRDQVKAYKQDLQALAKSVASLDVLQSFAQISEDYQFVRPEISLDDRNLEIIDSRHPVVEAVIGKDQFVPNSIEMDDKTNVLLITGPNMSGKSTYMRQLALIVIMAQMGCDVPAKSAKMPIFDQIFTRIGAADDLISGQSTFMVEMLEANQAIQYATDRSLLLFDEIGRGTSTYDGIALAQAILEYLHDHLEAKLLFSTHYHELTSLEDSLPGLRNIHVGASEKDGELVFLHKIFPGPADRSYGIHVAKLAGMPKSLLANADRILKDLQASHGEDQGEQLSLFSVAETSPRAEDPTATWVMDRLDQVDLNDTTPMQAFELLRKLVAKVEGGD</sequence>
<dbReference type="FunFam" id="1.10.1420.10:FF:000007">
    <property type="entry name" value="DNA mismatch repair protein MutS"/>
    <property type="match status" value="1"/>
</dbReference>
<dbReference type="FunFam" id="3.40.50.300:FF:000870">
    <property type="entry name" value="MutS protein homolog 4"/>
    <property type="match status" value="1"/>
</dbReference>
<evidence type="ECO:0000256" key="5">
    <source>
        <dbReference type="ARBA" id="ARBA00022840"/>
    </source>
</evidence>
<dbReference type="AlphaFoldDB" id="A0A2I1MK19"/>
<dbReference type="InterPro" id="IPR036678">
    <property type="entry name" value="MutS_con_dom_sf"/>
</dbReference>
<reference evidence="12 13" key="1">
    <citation type="submission" date="2017-12" db="EMBL/GenBank/DDBJ databases">
        <title>Phylogenetic diversity of female urinary microbiome.</title>
        <authorList>
            <person name="Thomas-White K."/>
            <person name="Wolfe A.J."/>
        </authorList>
    </citation>
    <scope>NUCLEOTIDE SEQUENCE [LARGE SCALE GENOMIC DNA]</scope>
    <source>
        <strain evidence="12 13">UMB0139</strain>
    </source>
</reference>
<dbReference type="PROSITE" id="PS00486">
    <property type="entry name" value="DNA_MISMATCH_REPAIR_2"/>
    <property type="match status" value="1"/>
</dbReference>
<dbReference type="Pfam" id="PF05190">
    <property type="entry name" value="MutS_IV"/>
    <property type="match status" value="1"/>
</dbReference>
<proteinExistence type="inferred from homology"/>
<dbReference type="InterPro" id="IPR000432">
    <property type="entry name" value="DNA_mismatch_repair_MutS_C"/>
</dbReference>
<dbReference type="GO" id="GO:0006298">
    <property type="term" value="P:mismatch repair"/>
    <property type="evidence" value="ECO:0007669"/>
    <property type="project" value="UniProtKB-UniRule"/>
</dbReference>
<keyword evidence="7 9" id="KW-0234">DNA repair</keyword>
<protein>
    <recommendedName>
        <fullName evidence="2 9">DNA mismatch repair protein MutS</fullName>
    </recommendedName>
</protein>
<evidence type="ECO:0000256" key="6">
    <source>
        <dbReference type="ARBA" id="ARBA00023125"/>
    </source>
</evidence>
<dbReference type="InterPro" id="IPR005748">
    <property type="entry name" value="DNA_mismatch_repair_MutS"/>
</dbReference>
<dbReference type="SUPFAM" id="SSF55271">
    <property type="entry name" value="DNA repair protein MutS, domain I"/>
    <property type="match status" value="1"/>
</dbReference>
<dbReference type="CDD" id="cd03284">
    <property type="entry name" value="ABC_MutS1"/>
    <property type="match status" value="1"/>
</dbReference>
<dbReference type="NCBIfam" id="TIGR01070">
    <property type="entry name" value="mutS1"/>
    <property type="match status" value="1"/>
</dbReference>
<dbReference type="Gene3D" id="3.30.420.110">
    <property type="entry name" value="MutS, connector domain"/>
    <property type="match status" value="1"/>
</dbReference>
<evidence type="ECO:0000256" key="8">
    <source>
        <dbReference type="ARBA" id="ARBA00024647"/>
    </source>
</evidence>
<evidence type="ECO:0000256" key="9">
    <source>
        <dbReference type="HAMAP-Rule" id="MF_00096"/>
    </source>
</evidence>
<dbReference type="Pfam" id="PF01624">
    <property type="entry name" value="MutS_I"/>
    <property type="match status" value="1"/>
</dbReference>
<dbReference type="RefSeq" id="WP_101603926.1">
    <property type="nucleotide sequence ID" value="NZ_PKGY01000008.1"/>
</dbReference>
<dbReference type="SUPFAM" id="SSF48334">
    <property type="entry name" value="DNA repair protein MutS, domain III"/>
    <property type="match status" value="1"/>
</dbReference>
<dbReference type="GO" id="GO:0005829">
    <property type="term" value="C:cytosol"/>
    <property type="evidence" value="ECO:0007669"/>
    <property type="project" value="TreeGrafter"/>
</dbReference>